<proteinExistence type="predicted"/>
<keyword evidence="2" id="KW-1185">Reference proteome</keyword>
<evidence type="ECO:0000313" key="2">
    <source>
        <dbReference type="Proteomes" id="UP000641137"/>
    </source>
</evidence>
<reference evidence="1" key="2">
    <citation type="submission" date="2020-09" db="EMBL/GenBank/DDBJ databases">
        <authorList>
            <person name="Sun Q."/>
            <person name="Kim S."/>
        </authorList>
    </citation>
    <scope>NUCLEOTIDE SEQUENCE</scope>
    <source>
        <strain evidence="1">KCTC 42097</strain>
    </source>
</reference>
<gene>
    <name evidence="1" type="ORF">GCM10010136_31060</name>
</gene>
<dbReference type="Proteomes" id="UP000641137">
    <property type="component" value="Unassembled WGS sequence"/>
</dbReference>
<name>A0A8J3GIP9_9HYPH</name>
<dbReference type="PROSITE" id="PS51257">
    <property type="entry name" value="PROKAR_LIPOPROTEIN"/>
    <property type="match status" value="1"/>
</dbReference>
<reference evidence="1" key="1">
    <citation type="journal article" date="2014" name="Int. J. Syst. Evol. Microbiol.">
        <title>Complete genome sequence of Corynebacterium casei LMG S-19264T (=DSM 44701T), isolated from a smear-ripened cheese.</title>
        <authorList>
            <consortium name="US DOE Joint Genome Institute (JGI-PGF)"/>
            <person name="Walter F."/>
            <person name="Albersmeier A."/>
            <person name="Kalinowski J."/>
            <person name="Ruckert C."/>
        </authorList>
    </citation>
    <scope>NUCLEOTIDE SEQUENCE</scope>
    <source>
        <strain evidence="1">KCTC 42097</strain>
    </source>
</reference>
<evidence type="ECO:0000313" key="1">
    <source>
        <dbReference type="EMBL" id="GHC78935.1"/>
    </source>
</evidence>
<dbReference type="AlphaFoldDB" id="A0A8J3GIP9"/>
<accession>A0A8J3GIP9</accession>
<dbReference type="RefSeq" id="WP_189492259.1">
    <property type="nucleotide sequence ID" value="NZ_BMZO01000011.1"/>
</dbReference>
<organism evidence="1 2">
    <name type="scientific">Limoniibacter endophyticus</name>
    <dbReference type="NCBI Taxonomy" id="1565040"/>
    <lineage>
        <taxon>Bacteria</taxon>
        <taxon>Pseudomonadati</taxon>
        <taxon>Pseudomonadota</taxon>
        <taxon>Alphaproteobacteria</taxon>
        <taxon>Hyphomicrobiales</taxon>
        <taxon>Bartonellaceae</taxon>
        <taxon>Limoniibacter</taxon>
    </lineage>
</organism>
<evidence type="ECO:0008006" key="3">
    <source>
        <dbReference type="Google" id="ProtNLM"/>
    </source>
</evidence>
<comment type="caution">
    <text evidence="1">The sequence shown here is derived from an EMBL/GenBank/DDBJ whole genome shotgun (WGS) entry which is preliminary data.</text>
</comment>
<dbReference type="EMBL" id="BMZO01000011">
    <property type="protein sequence ID" value="GHC78935.1"/>
    <property type="molecule type" value="Genomic_DNA"/>
</dbReference>
<sequence length="123" mass="12448">MHKIIFFSVSLLALTGCGTITRGANEPVRIESEPSGARVTTDIGLSCPKTPCVLKVPRNKAFTATGKLGDKTGSVRVETVATGNGNVALAGNVVAGGVIGLGVDAATGANKDHKPNPAIIVLK</sequence>
<protein>
    <recommendedName>
        <fullName evidence="3">Translation initiation factor 2</fullName>
    </recommendedName>
</protein>